<proteinExistence type="inferred from homology"/>
<dbReference type="SUPFAM" id="SSF53335">
    <property type="entry name" value="S-adenosyl-L-methionine-dependent methyltransferases"/>
    <property type="match status" value="1"/>
</dbReference>
<evidence type="ECO:0000313" key="6">
    <source>
        <dbReference type="EMBL" id="PTL87210.1"/>
    </source>
</evidence>
<keyword evidence="4" id="KW-0949">S-adenosyl-L-methionine</keyword>
<dbReference type="PRINTS" id="PR00105">
    <property type="entry name" value="C5METTRFRASE"/>
</dbReference>
<keyword evidence="7" id="KW-1185">Reference proteome</keyword>
<dbReference type="Gene3D" id="3.40.50.150">
    <property type="entry name" value="Vaccinia Virus protein VP39"/>
    <property type="match status" value="1"/>
</dbReference>
<dbReference type="PANTHER" id="PTHR10629">
    <property type="entry name" value="CYTOSINE-SPECIFIC METHYLTRANSFERASE"/>
    <property type="match status" value="1"/>
</dbReference>
<evidence type="ECO:0000256" key="4">
    <source>
        <dbReference type="ARBA" id="ARBA00022691"/>
    </source>
</evidence>
<dbReference type="PANTHER" id="PTHR10629:SF52">
    <property type="entry name" value="DNA (CYTOSINE-5)-METHYLTRANSFERASE 1"/>
    <property type="match status" value="1"/>
</dbReference>
<evidence type="ECO:0000256" key="2">
    <source>
        <dbReference type="ARBA" id="ARBA00022603"/>
    </source>
</evidence>
<sequence>MILKKPTVATLFAGGGGDSLGFTSAGFDLVFANDNNPDACETLRSRFENGSGKKIVHKGNVEKIKNFGNANVITGGFPCQGFSLAGPREVKDKRNSLYQELKRAISLVNPEFFIGENVKGLVTIGEKSKAKYFHNGKIVKLGKVAEAIIKELSEVGKGYNVSYQLHSAKDFGIPQDRERIIIVGVRKDINFEFKFPKPTHGKGLKPYVTMEEFGIKDIPLKDDEVFREAKGKRKDFFSSRYMSRNRIRKWNETSFTIPAEASQVPAHPSSKKMWNVDVTGENRPKDSEWAEFRKKHEKDISKSLVRLSWRQCAAIQGFPKDHPFSGDVVSIYKQIGNAVPPLLMQKVAECIMPYYKGKKSSY</sequence>
<dbReference type="GO" id="GO:0003677">
    <property type="term" value="F:DNA binding"/>
    <property type="evidence" value="ECO:0007669"/>
    <property type="project" value="TreeGrafter"/>
</dbReference>
<reference evidence="6 7" key="1">
    <citation type="submission" date="2018-04" db="EMBL/GenBank/DDBJ databases">
        <title>Transcriptomics of ammonia oxidizing archaea.</title>
        <authorList>
            <person name="Carini P."/>
        </authorList>
    </citation>
    <scope>NUCLEOTIDE SEQUENCE [LARGE SCALE GENOMIC DNA]</scope>
    <source>
        <strain evidence="6 7">U25</strain>
    </source>
</reference>
<evidence type="ECO:0000256" key="5">
    <source>
        <dbReference type="RuleBase" id="RU000416"/>
    </source>
</evidence>
<dbReference type="PROSITE" id="PS00094">
    <property type="entry name" value="C5_MTASE_1"/>
    <property type="match status" value="1"/>
</dbReference>
<evidence type="ECO:0000313" key="7">
    <source>
        <dbReference type="Proteomes" id="UP000241022"/>
    </source>
</evidence>
<dbReference type="AlphaFoldDB" id="A0A2R6T9L6"/>
<keyword evidence="3" id="KW-0808">Transferase</keyword>
<dbReference type="PROSITE" id="PS00095">
    <property type="entry name" value="C5_MTASE_2"/>
    <property type="match status" value="1"/>
</dbReference>
<dbReference type="InterPro" id="IPR001525">
    <property type="entry name" value="C5_MeTfrase"/>
</dbReference>
<dbReference type="InterPro" id="IPR029063">
    <property type="entry name" value="SAM-dependent_MTases_sf"/>
</dbReference>
<dbReference type="Proteomes" id="UP000241022">
    <property type="component" value="Unassembled WGS sequence"/>
</dbReference>
<comment type="similarity">
    <text evidence="5">Belongs to the class I-like SAM-binding methyltransferase superfamily. C5-methyltransferase family.</text>
</comment>
<dbReference type="EMBL" id="LXWN01000002">
    <property type="protein sequence ID" value="PTL87210.1"/>
    <property type="molecule type" value="Genomic_DNA"/>
</dbReference>
<dbReference type="InterPro" id="IPR050390">
    <property type="entry name" value="C5-Methyltransferase"/>
</dbReference>
<accession>A0A2R6T9L6</accession>
<dbReference type="Pfam" id="PF00145">
    <property type="entry name" value="DNA_methylase"/>
    <property type="match status" value="1"/>
</dbReference>
<dbReference type="GO" id="GO:0003886">
    <property type="term" value="F:DNA (cytosine-5-)-methyltransferase activity"/>
    <property type="evidence" value="ECO:0007669"/>
    <property type="project" value="UniProtKB-EC"/>
</dbReference>
<dbReference type="InterPro" id="IPR018117">
    <property type="entry name" value="C5_DNA_meth_AS"/>
</dbReference>
<dbReference type="NCBIfam" id="TIGR00675">
    <property type="entry name" value="dcm"/>
    <property type="match status" value="1"/>
</dbReference>
<dbReference type="EC" id="2.1.1.37" evidence="1"/>
<name>A0A2R6T9L6_9ARCH</name>
<organism evidence="6 7">
    <name type="scientific">Candidatus Nitrosopelagicus brevis</name>
    <dbReference type="NCBI Taxonomy" id="1410606"/>
    <lineage>
        <taxon>Archaea</taxon>
        <taxon>Nitrososphaerota</taxon>
    </lineage>
</organism>
<dbReference type="GO" id="GO:0044027">
    <property type="term" value="P:negative regulation of gene expression via chromosomal CpG island methylation"/>
    <property type="evidence" value="ECO:0007669"/>
    <property type="project" value="TreeGrafter"/>
</dbReference>
<gene>
    <name evidence="6" type="ORF">A7X95_04660</name>
</gene>
<dbReference type="InterPro" id="IPR031303">
    <property type="entry name" value="C5_meth_CS"/>
</dbReference>
<comment type="caution">
    <text evidence="6">The sequence shown here is derived from an EMBL/GenBank/DDBJ whole genome shotgun (WGS) entry which is preliminary data.</text>
</comment>
<dbReference type="PROSITE" id="PS51679">
    <property type="entry name" value="SAM_MT_C5"/>
    <property type="match status" value="1"/>
</dbReference>
<evidence type="ECO:0000256" key="3">
    <source>
        <dbReference type="ARBA" id="ARBA00022679"/>
    </source>
</evidence>
<evidence type="ECO:0000256" key="1">
    <source>
        <dbReference type="ARBA" id="ARBA00011975"/>
    </source>
</evidence>
<dbReference type="Gene3D" id="3.90.120.10">
    <property type="entry name" value="DNA Methylase, subunit A, domain 2"/>
    <property type="match status" value="1"/>
</dbReference>
<protein>
    <recommendedName>
        <fullName evidence="1">DNA (cytosine-5-)-methyltransferase</fullName>
        <ecNumber evidence="1">2.1.1.37</ecNumber>
    </recommendedName>
</protein>
<keyword evidence="2" id="KW-0489">Methyltransferase</keyword>
<dbReference type="GO" id="GO:0032259">
    <property type="term" value="P:methylation"/>
    <property type="evidence" value="ECO:0007669"/>
    <property type="project" value="UniProtKB-KW"/>
</dbReference>